<dbReference type="GO" id="GO:0022904">
    <property type="term" value="P:respiratory electron transport chain"/>
    <property type="evidence" value="ECO:0007669"/>
    <property type="project" value="InterPro"/>
</dbReference>
<evidence type="ECO:0000259" key="7">
    <source>
        <dbReference type="Pfam" id="PF01292"/>
    </source>
</evidence>
<comment type="subcellular location">
    <subcellularLocation>
        <location evidence="1">Cell membrane</location>
        <topology evidence="1">Multi-pass membrane protein</topology>
    </subcellularLocation>
</comment>
<feature type="transmembrane region" description="Helical" evidence="6">
    <location>
        <begin position="109"/>
        <end position="130"/>
    </location>
</feature>
<dbReference type="GO" id="GO:0020037">
    <property type="term" value="F:heme binding"/>
    <property type="evidence" value="ECO:0007669"/>
    <property type="project" value="TreeGrafter"/>
</dbReference>
<evidence type="ECO:0000256" key="5">
    <source>
        <dbReference type="ARBA" id="ARBA00023136"/>
    </source>
</evidence>
<dbReference type="InterPro" id="IPR011577">
    <property type="entry name" value="Cyt_b561_bac/Ni-Hgenase"/>
</dbReference>
<accession>A0A3D8JXE1</accession>
<dbReference type="Gene3D" id="1.20.950.20">
    <property type="entry name" value="Transmembrane di-heme cytochromes, Chain C"/>
    <property type="match status" value="1"/>
</dbReference>
<name>A0A3D8JXE1_9BURK</name>
<evidence type="ECO:0000256" key="4">
    <source>
        <dbReference type="ARBA" id="ARBA00022989"/>
    </source>
</evidence>
<dbReference type="EMBL" id="QRGA01000010">
    <property type="protein sequence ID" value="RDU97305.1"/>
    <property type="molecule type" value="Genomic_DNA"/>
</dbReference>
<dbReference type="InterPro" id="IPR016174">
    <property type="entry name" value="Di-haem_cyt_TM"/>
</dbReference>
<keyword evidence="5 6" id="KW-0472">Membrane</keyword>
<dbReference type="PANTHER" id="PTHR30485:SF2">
    <property type="entry name" value="BLL0597 PROTEIN"/>
    <property type="match status" value="1"/>
</dbReference>
<reference evidence="8 9" key="1">
    <citation type="submission" date="2018-08" db="EMBL/GenBank/DDBJ databases">
        <title>Paraburkholderia sp. DHOM06 isolated from forest soil.</title>
        <authorList>
            <person name="Gao Z.-H."/>
            <person name="Qiu L.-H."/>
        </authorList>
    </citation>
    <scope>NUCLEOTIDE SEQUENCE [LARGE SCALE GENOMIC DNA]</scope>
    <source>
        <strain evidence="8 9">DHOM06</strain>
    </source>
</reference>
<evidence type="ECO:0000313" key="9">
    <source>
        <dbReference type="Proteomes" id="UP000256838"/>
    </source>
</evidence>
<evidence type="ECO:0000256" key="2">
    <source>
        <dbReference type="ARBA" id="ARBA00022475"/>
    </source>
</evidence>
<dbReference type="RefSeq" id="WP_115535116.1">
    <property type="nucleotide sequence ID" value="NZ_QRGA01000010.1"/>
</dbReference>
<evidence type="ECO:0000313" key="8">
    <source>
        <dbReference type="EMBL" id="RDU97305.1"/>
    </source>
</evidence>
<sequence length="231" mass="25326">MNTNDPEAPPANPLAHSVRVWDLPTRLFHWLTVGLVVAAYVTIRLNLLDWHVLIGKTLLALVLFRLFWGCIGSETARFRGFVASPAAALRHLQHLFRREPDLQMGHNPVGGWMVLLLLGLLLGETITGIYDYNDVSDVGPLTAVVPAPIAYAISRLHDSLLWDAIVVAVALHLLAIALYAAVKGHNLLRPMLTGRKTVPARIREPRRAPLTVALVLLIVAAAVVTALAKYM</sequence>
<dbReference type="Pfam" id="PF01292">
    <property type="entry name" value="Ni_hydr_CYTB"/>
    <property type="match status" value="1"/>
</dbReference>
<keyword evidence="9" id="KW-1185">Reference proteome</keyword>
<proteinExistence type="predicted"/>
<dbReference type="AlphaFoldDB" id="A0A3D8JXE1"/>
<dbReference type="OrthoDB" id="196472at2"/>
<dbReference type="PANTHER" id="PTHR30485">
    <property type="entry name" value="NI/FE-HYDROGENASE 1 B-TYPE CYTOCHROME SUBUNIT"/>
    <property type="match status" value="1"/>
</dbReference>
<dbReference type="SUPFAM" id="SSF81342">
    <property type="entry name" value="Transmembrane di-heme cytochromes"/>
    <property type="match status" value="1"/>
</dbReference>
<keyword evidence="3 6" id="KW-0812">Transmembrane</keyword>
<keyword evidence="4 6" id="KW-1133">Transmembrane helix</keyword>
<keyword evidence="2" id="KW-1003">Cell membrane</keyword>
<gene>
    <name evidence="8" type="ORF">DWV00_18900</name>
</gene>
<feature type="transmembrane region" description="Helical" evidence="6">
    <location>
        <begin position="210"/>
        <end position="228"/>
    </location>
</feature>
<feature type="transmembrane region" description="Helical" evidence="6">
    <location>
        <begin position="160"/>
        <end position="182"/>
    </location>
</feature>
<evidence type="ECO:0000256" key="3">
    <source>
        <dbReference type="ARBA" id="ARBA00022692"/>
    </source>
</evidence>
<feature type="domain" description="Cytochrome b561 bacterial/Ni-hydrogenase" evidence="7">
    <location>
        <begin position="20"/>
        <end position="194"/>
    </location>
</feature>
<dbReference type="GO" id="GO:0005886">
    <property type="term" value="C:plasma membrane"/>
    <property type="evidence" value="ECO:0007669"/>
    <property type="project" value="UniProtKB-SubCell"/>
</dbReference>
<protein>
    <submittedName>
        <fullName evidence="8">Hydrogenase</fullName>
    </submittedName>
</protein>
<dbReference type="InterPro" id="IPR051542">
    <property type="entry name" value="Hydrogenase_cytochrome"/>
</dbReference>
<dbReference type="GO" id="GO:0009055">
    <property type="term" value="F:electron transfer activity"/>
    <property type="evidence" value="ECO:0007669"/>
    <property type="project" value="InterPro"/>
</dbReference>
<evidence type="ECO:0000256" key="1">
    <source>
        <dbReference type="ARBA" id="ARBA00004651"/>
    </source>
</evidence>
<comment type="caution">
    <text evidence="8">The sequence shown here is derived from an EMBL/GenBank/DDBJ whole genome shotgun (WGS) entry which is preliminary data.</text>
</comment>
<feature type="transmembrane region" description="Helical" evidence="6">
    <location>
        <begin position="27"/>
        <end position="43"/>
    </location>
</feature>
<organism evidence="8 9">
    <name type="scientific">Trinickia dinghuensis</name>
    <dbReference type="NCBI Taxonomy" id="2291023"/>
    <lineage>
        <taxon>Bacteria</taxon>
        <taxon>Pseudomonadati</taxon>
        <taxon>Pseudomonadota</taxon>
        <taxon>Betaproteobacteria</taxon>
        <taxon>Burkholderiales</taxon>
        <taxon>Burkholderiaceae</taxon>
        <taxon>Trinickia</taxon>
    </lineage>
</organism>
<dbReference type="Proteomes" id="UP000256838">
    <property type="component" value="Unassembled WGS sequence"/>
</dbReference>
<evidence type="ECO:0000256" key="6">
    <source>
        <dbReference type="SAM" id="Phobius"/>
    </source>
</evidence>